<protein>
    <submittedName>
        <fullName evidence="1">Uncharacterized protein</fullName>
    </submittedName>
</protein>
<comment type="caution">
    <text evidence="1">The sequence shown here is derived from an EMBL/GenBank/DDBJ whole genome shotgun (WGS) entry which is preliminary data.</text>
</comment>
<organism evidence="1 2">
    <name type="scientific">Humibacillus xanthopallidus</name>
    <dbReference type="NCBI Taxonomy" id="412689"/>
    <lineage>
        <taxon>Bacteria</taxon>
        <taxon>Bacillati</taxon>
        <taxon>Actinomycetota</taxon>
        <taxon>Actinomycetes</taxon>
        <taxon>Micrococcales</taxon>
        <taxon>Intrasporangiaceae</taxon>
        <taxon>Humibacillus</taxon>
    </lineage>
</organism>
<sequence length="501" mass="51780">MSPPSVHVGVAQAPRGAGGVAIGGVAVVRPDPVDVTPQGYRLSETWRAVAGATGARVDSSLLTIDPVTSAPNRSLGVVASGKDRVVEIDIVSPVPGALLGGISIPGLVRIEGEREQAVRSDADLGDCHLILSPVTGGTVQAPVAAAPQLPRQNEVPPQLPGASLTGSMFGLPGVAGSRFKVKLVKKHSPAEFEPQTFSHGDVTLYAAPMPVGLHVDDPGGAQLFALAGPIRETARVDVTAALNRHLGATGVHGTSIAAVITVRSDVVGRASILWTTTGGVIERALKGRLSAESVGSPTEIVVPPPHPGREPIRTLADVTVSHHGMAIHPVSDQVPKADAGLGGVTVRDRAVVRALPPEALRDQVLRKVCVIGWPRGSTDLTLELLGVSASVEGLAPPVDRDPPLQVWFDLGEVAVSAPVEIRLFATRGGFHWIADPQPLMRLAIASGPEGERVSVGGRTIDLTGAETVSTAVALAGTDRWAVTTDQFCTVSIANAVMEFEP</sequence>
<dbReference type="EMBL" id="VFQF01000001">
    <property type="protein sequence ID" value="TQN47695.1"/>
    <property type="molecule type" value="Genomic_DNA"/>
</dbReference>
<dbReference type="AlphaFoldDB" id="A0A543PUE4"/>
<name>A0A543PUE4_9MICO</name>
<evidence type="ECO:0000313" key="2">
    <source>
        <dbReference type="Proteomes" id="UP000320085"/>
    </source>
</evidence>
<accession>A0A543PUE4</accession>
<dbReference type="Proteomes" id="UP000320085">
    <property type="component" value="Unassembled WGS sequence"/>
</dbReference>
<gene>
    <name evidence="1" type="ORF">FHX52_0804</name>
</gene>
<evidence type="ECO:0000313" key="1">
    <source>
        <dbReference type="EMBL" id="TQN47695.1"/>
    </source>
</evidence>
<reference evidence="1 2" key="1">
    <citation type="submission" date="2019-06" db="EMBL/GenBank/DDBJ databases">
        <title>Sequencing the genomes of 1000 actinobacteria strains.</title>
        <authorList>
            <person name="Klenk H.-P."/>
        </authorList>
    </citation>
    <scope>NUCLEOTIDE SEQUENCE [LARGE SCALE GENOMIC DNA]</scope>
    <source>
        <strain evidence="1 2">DSM 21776</strain>
    </source>
</reference>
<proteinExistence type="predicted"/>